<accession>A0AAV4C2K1</accession>
<proteinExistence type="predicted"/>
<comment type="caution">
    <text evidence="1">The sequence shown here is derived from an EMBL/GenBank/DDBJ whole genome shotgun (WGS) entry which is preliminary data.</text>
</comment>
<reference evidence="1 2" key="1">
    <citation type="journal article" date="2021" name="Elife">
        <title>Chloroplast acquisition without the gene transfer in kleptoplastic sea slugs, Plakobranchus ocellatus.</title>
        <authorList>
            <person name="Maeda T."/>
            <person name="Takahashi S."/>
            <person name="Yoshida T."/>
            <person name="Shimamura S."/>
            <person name="Takaki Y."/>
            <person name="Nagai Y."/>
            <person name="Toyoda A."/>
            <person name="Suzuki Y."/>
            <person name="Arimoto A."/>
            <person name="Ishii H."/>
            <person name="Satoh N."/>
            <person name="Nishiyama T."/>
            <person name="Hasebe M."/>
            <person name="Maruyama T."/>
            <person name="Minagawa J."/>
            <person name="Obokata J."/>
            <person name="Shigenobu S."/>
        </authorList>
    </citation>
    <scope>NUCLEOTIDE SEQUENCE [LARGE SCALE GENOMIC DNA]</scope>
</reference>
<protein>
    <submittedName>
        <fullName evidence="1">Uncharacterized protein</fullName>
    </submittedName>
</protein>
<sequence length="115" mass="13012">MICGFMAFRQARALVTEPNSRQMLPADLEEDSQPIVSPTSAVWLVKEEGRAFRFYPNRTKKKKLCSDLVLPQTYLPGTKLIPPSKILIWHRAYTSTIEMGVVTITSTKHAYLAQS</sequence>
<evidence type="ECO:0000313" key="1">
    <source>
        <dbReference type="EMBL" id="GFO25606.1"/>
    </source>
</evidence>
<dbReference type="EMBL" id="BLXT01005763">
    <property type="protein sequence ID" value="GFO25606.1"/>
    <property type="molecule type" value="Genomic_DNA"/>
</dbReference>
<name>A0AAV4C2K1_9GAST</name>
<dbReference type="AlphaFoldDB" id="A0AAV4C2K1"/>
<dbReference type="Proteomes" id="UP000735302">
    <property type="component" value="Unassembled WGS sequence"/>
</dbReference>
<gene>
    <name evidence="1" type="ORF">PoB_005211100</name>
</gene>
<evidence type="ECO:0000313" key="2">
    <source>
        <dbReference type="Proteomes" id="UP000735302"/>
    </source>
</evidence>
<keyword evidence="2" id="KW-1185">Reference proteome</keyword>
<organism evidence="1 2">
    <name type="scientific">Plakobranchus ocellatus</name>
    <dbReference type="NCBI Taxonomy" id="259542"/>
    <lineage>
        <taxon>Eukaryota</taxon>
        <taxon>Metazoa</taxon>
        <taxon>Spiralia</taxon>
        <taxon>Lophotrochozoa</taxon>
        <taxon>Mollusca</taxon>
        <taxon>Gastropoda</taxon>
        <taxon>Heterobranchia</taxon>
        <taxon>Euthyneura</taxon>
        <taxon>Panpulmonata</taxon>
        <taxon>Sacoglossa</taxon>
        <taxon>Placobranchoidea</taxon>
        <taxon>Plakobranchidae</taxon>
        <taxon>Plakobranchus</taxon>
    </lineage>
</organism>